<dbReference type="STRING" id="873449.STRCR_0128"/>
<comment type="caution">
    <text evidence="1">The sequence shown here is derived from an EMBL/GenBank/DDBJ whole genome shotgun (WGS) entry which is preliminary data.</text>
</comment>
<dbReference type="RefSeq" id="WP_004225642.1">
    <property type="nucleotide sequence ID" value="NZ_AEUV02000002.1"/>
</dbReference>
<dbReference type="EMBL" id="AEUV02000002">
    <property type="protein sequence ID" value="EHI73537.1"/>
    <property type="molecule type" value="Genomic_DNA"/>
</dbReference>
<name>G5JN91_STRCG</name>
<organism evidence="1 2">
    <name type="scientific">Streptococcus criceti HS-6</name>
    <dbReference type="NCBI Taxonomy" id="873449"/>
    <lineage>
        <taxon>Bacteria</taxon>
        <taxon>Bacillati</taxon>
        <taxon>Bacillota</taxon>
        <taxon>Bacilli</taxon>
        <taxon>Lactobacillales</taxon>
        <taxon>Streptococcaceae</taxon>
        <taxon>Streptococcus</taxon>
    </lineage>
</organism>
<evidence type="ECO:0008006" key="3">
    <source>
        <dbReference type="Google" id="ProtNLM"/>
    </source>
</evidence>
<dbReference type="PROSITE" id="PS51257">
    <property type="entry name" value="PROKAR_LIPOPROTEIN"/>
    <property type="match status" value="1"/>
</dbReference>
<dbReference type="AlphaFoldDB" id="G5JN91"/>
<protein>
    <recommendedName>
        <fullName evidence="3">Lipoprotein</fullName>
    </recommendedName>
</protein>
<keyword evidence="2" id="KW-1185">Reference proteome</keyword>
<dbReference type="OrthoDB" id="2239772at2"/>
<accession>G5JN91</accession>
<dbReference type="Proteomes" id="UP000004322">
    <property type="component" value="Unassembled WGS sequence"/>
</dbReference>
<gene>
    <name evidence="1" type="ORF">STRCR_0128</name>
</gene>
<proteinExistence type="predicted"/>
<evidence type="ECO:0000313" key="1">
    <source>
        <dbReference type="EMBL" id="EHI73537.1"/>
    </source>
</evidence>
<sequence>MKKIVPLVSFIACLVLVVGCQSKDSKKPSSSQHQSKENSSKGVTSFEVGQTYICDDGVYFKIVDEDTYVLFDDAASQYKTEQDLRDASRDSEQSIHPLLYFYDCHYTKKGDNYIGSGSTETMMVFSTVANFKDGKYYRTSDEVRNYKDPVRIKLGENGYYLASGSKPYDHYYKSNKKIPSTKEEFLKQYTYAPETEDDGRY</sequence>
<evidence type="ECO:0000313" key="2">
    <source>
        <dbReference type="Proteomes" id="UP000004322"/>
    </source>
</evidence>
<reference evidence="1" key="1">
    <citation type="submission" date="2011-07" db="EMBL/GenBank/DDBJ databases">
        <authorList>
            <person name="Stanhope M.J."/>
            <person name="Durkin A.S."/>
            <person name="Hostetler J."/>
            <person name="Kim M."/>
            <person name="Radune D."/>
            <person name="Singh I."/>
            <person name="Town C.D."/>
        </authorList>
    </citation>
    <scope>NUCLEOTIDE SEQUENCE [LARGE SCALE GENOMIC DNA]</scope>
    <source>
        <strain evidence="1">HS-6</strain>
    </source>
</reference>